<dbReference type="PANTHER" id="PTHR23132:SF23">
    <property type="entry name" value="D-ALANINE--D-ALANINE LIGASE B"/>
    <property type="match status" value="1"/>
</dbReference>
<dbReference type="RefSeq" id="WP_252660156.1">
    <property type="nucleotide sequence ID" value="NZ_CP098611.1"/>
</dbReference>
<sequence length="385" mass="42763">MAYDVTQLRALIQRLRSPLRLAVIHGGDKTQPGAVIYPTHNPRSTKTYHTVAKDIAEALREVGFEQVSLLADDMTLPQTLKQQGIHLAWLNTGGVQGYDPVCHTPAMLEMLGVPYLGHNPLNSSILDNKHAFKRELQALGIATAPFMVAHPFQGPFNPQTHPQFQRLFGDYRGAFVVKPVSGRASVNVFVVDEVEGLGEAVANVHRLTANTALIETYLPGREFCISVSGPILHREGVFENHGTPFAFSAIERVLEPQERIFTSMDAKGMSQERMRLLSGEEAAEGRLRSQLEAIGQEIYQAFNLTSLVRIDLRQDEAGQLYVLEANPKPDLKRPTAHSTSLVAQGLEQHQMSYHDLILSLLGDRLHQLLSHQPHLIPHIQALIRS</sequence>
<keyword evidence="4" id="KW-0067">ATP-binding</keyword>
<name>A0ABY5AL12_9CYAN</name>
<evidence type="ECO:0000256" key="2">
    <source>
        <dbReference type="ARBA" id="ARBA00022598"/>
    </source>
</evidence>
<evidence type="ECO:0000313" key="6">
    <source>
        <dbReference type="EMBL" id="USR89515.1"/>
    </source>
</evidence>
<gene>
    <name evidence="6" type="ORF">NEA10_11500</name>
</gene>
<evidence type="ECO:0000256" key="1">
    <source>
        <dbReference type="ARBA" id="ARBA00010871"/>
    </source>
</evidence>
<evidence type="ECO:0000256" key="3">
    <source>
        <dbReference type="ARBA" id="ARBA00023316"/>
    </source>
</evidence>
<organism evidence="6 7">
    <name type="scientific">Phormidium yuhuli AB48</name>
    <dbReference type="NCBI Taxonomy" id="2940671"/>
    <lineage>
        <taxon>Bacteria</taxon>
        <taxon>Bacillati</taxon>
        <taxon>Cyanobacteriota</taxon>
        <taxon>Cyanophyceae</taxon>
        <taxon>Oscillatoriophycideae</taxon>
        <taxon>Oscillatoriales</taxon>
        <taxon>Oscillatoriaceae</taxon>
        <taxon>Phormidium</taxon>
        <taxon>Phormidium yuhuli</taxon>
    </lineage>
</organism>
<dbReference type="InterPro" id="IPR011761">
    <property type="entry name" value="ATP-grasp"/>
</dbReference>
<keyword evidence="2" id="KW-0436">Ligase</keyword>
<proteinExistence type="inferred from homology"/>
<dbReference type="Pfam" id="PF07478">
    <property type="entry name" value="Dala_Dala_lig_C"/>
    <property type="match status" value="1"/>
</dbReference>
<reference evidence="6" key="1">
    <citation type="submission" date="2022-06" db="EMBL/GenBank/DDBJ databases">
        <title>Genome sequence of Phormidium yuhuli AB48 isolated from an industrial photobioreactor environment.</title>
        <authorList>
            <person name="Qiu Y."/>
            <person name="Noonan A.J.C."/>
            <person name="Dofher K."/>
            <person name="Koch M."/>
            <person name="Kieft B."/>
            <person name="Lin X."/>
            <person name="Ziels R.M."/>
            <person name="Hallam S.J."/>
        </authorList>
    </citation>
    <scope>NUCLEOTIDE SEQUENCE</scope>
    <source>
        <strain evidence="6">AB48</strain>
    </source>
</reference>
<feature type="domain" description="ATP-grasp" evidence="5">
    <location>
        <begin position="133"/>
        <end position="362"/>
    </location>
</feature>
<comment type="similarity">
    <text evidence="1">Belongs to the D-alanine--D-alanine ligase family.</text>
</comment>
<keyword evidence="3" id="KW-0961">Cell wall biogenesis/degradation</keyword>
<dbReference type="Gene3D" id="3.30.1490.20">
    <property type="entry name" value="ATP-grasp fold, A domain"/>
    <property type="match status" value="1"/>
</dbReference>
<dbReference type="EMBL" id="CP098611">
    <property type="protein sequence ID" value="USR89515.1"/>
    <property type="molecule type" value="Genomic_DNA"/>
</dbReference>
<accession>A0ABY5AL12</accession>
<evidence type="ECO:0000256" key="4">
    <source>
        <dbReference type="PROSITE-ProRule" id="PRU00409"/>
    </source>
</evidence>
<dbReference type="Proteomes" id="UP001056708">
    <property type="component" value="Chromosome"/>
</dbReference>
<evidence type="ECO:0000313" key="7">
    <source>
        <dbReference type="Proteomes" id="UP001056708"/>
    </source>
</evidence>
<dbReference type="PANTHER" id="PTHR23132">
    <property type="entry name" value="D-ALANINE--D-ALANINE LIGASE"/>
    <property type="match status" value="1"/>
</dbReference>
<protein>
    <submittedName>
        <fullName evidence="6">D-alanyl-alanine synthetase</fullName>
    </submittedName>
</protein>
<dbReference type="InterPro" id="IPR011095">
    <property type="entry name" value="Dala_Dala_lig_C"/>
</dbReference>
<evidence type="ECO:0000259" key="5">
    <source>
        <dbReference type="PROSITE" id="PS50975"/>
    </source>
</evidence>
<dbReference type="InterPro" id="IPR016185">
    <property type="entry name" value="PreATP-grasp_dom_sf"/>
</dbReference>
<dbReference type="SUPFAM" id="SSF52440">
    <property type="entry name" value="PreATP-grasp domain"/>
    <property type="match status" value="1"/>
</dbReference>
<keyword evidence="7" id="KW-1185">Reference proteome</keyword>
<dbReference type="SUPFAM" id="SSF56059">
    <property type="entry name" value="Glutathione synthetase ATP-binding domain-like"/>
    <property type="match status" value="1"/>
</dbReference>
<keyword evidence="4" id="KW-0547">Nucleotide-binding</keyword>
<dbReference type="Gene3D" id="3.30.470.20">
    <property type="entry name" value="ATP-grasp fold, B domain"/>
    <property type="match status" value="1"/>
</dbReference>
<dbReference type="InterPro" id="IPR013815">
    <property type="entry name" value="ATP_grasp_subdomain_1"/>
</dbReference>
<dbReference type="PROSITE" id="PS50975">
    <property type="entry name" value="ATP_GRASP"/>
    <property type="match status" value="1"/>
</dbReference>